<reference evidence="3" key="1">
    <citation type="submission" date="2016-01" db="EMBL/GenBank/DDBJ databases">
        <title>Reference transcriptome for the parasite Schistocephalus solidus: insights into the molecular evolution of parasitism.</title>
        <authorList>
            <person name="Hebert F.O."/>
            <person name="Grambauer S."/>
            <person name="Barber I."/>
            <person name="Landry C.R."/>
            <person name="Aubin-Horth N."/>
        </authorList>
    </citation>
    <scope>NUCLEOTIDE SEQUENCE</scope>
</reference>
<feature type="compositionally biased region" description="Low complexity" evidence="1">
    <location>
        <begin position="501"/>
        <end position="510"/>
    </location>
</feature>
<evidence type="ECO:0000313" key="3">
    <source>
        <dbReference type="EMBL" id="JAP55537.1"/>
    </source>
</evidence>
<dbReference type="SUPFAM" id="SSF48464">
    <property type="entry name" value="ENTH/VHS domain"/>
    <property type="match status" value="1"/>
</dbReference>
<feature type="compositionally biased region" description="Basic and acidic residues" evidence="1">
    <location>
        <begin position="310"/>
        <end position="320"/>
    </location>
</feature>
<feature type="compositionally biased region" description="Polar residues" evidence="1">
    <location>
        <begin position="557"/>
        <end position="588"/>
    </location>
</feature>
<dbReference type="PANTHER" id="PTHR12276">
    <property type="entry name" value="EPSIN/ENT-RELATED"/>
    <property type="match status" value="1"/>
</dbReference>
<dbReference type="InterPro" id="IPR013809">
    <property type="entry name" value="ENTH"/>
</dbReference>
<protein>
    <recommendedName>
        <fullName evidence="2">ENTH domain-containing protein</fullName>
    </recommendedName>
</protein>
<dbReference type="InterPro" id="IPR008942">
    <property type="entry name" value="ENTH_VHS"/>
</dbReference>
<dbReference type="Pfam" id="PF01417">
    <property type="entry name" value="ENTH"/>
    <property type="match status" value="1"/>
</dbReference>
<feature type="region of interest" description="Disordered" evidence="1">
    <location>
        <begin position="547"/>
        <end position="605"/>
    </location>
</feature>
<dbReference type="SMART" id="SM00273">
    <property type="entry name" value="ENTH"/>
    <property type="match status" value="1"/>
</dbReference>
<feature type="region of interest" description="Disordered" evidence="1">
    <location>
        <begin position="293"/>
        <end position="373"/>
    </location>
</feature>
<dbReference type="GO" id="GO:0005886">
    <property type="term" value="C:plasma membrane"/>
    <property type="evidence" value="ECO:0007669"/>
    <property type="project" value="TreeGrafter"/>
</dbReference>
<dbReference type="GO" id="GO:0006897">
    <property type="term" value="P:endocytosis"/>
    <property type="evidence" value="ECO:0007669"/>
    <property type="project" value="TreeGrafter"/>
</dbReference>
<evidence type="ECO:0000259" key="2">
    <source>
        <dbReference type="PROSITE" id="PS50942"/>
    </source>
</evidence>
<feature type="region of interest" description="Disordered" evidence="1">
    <location>
        <begin position="476"/>
        <end position="526"/>
    </location>
</feature>
<feature type="compositionally biased region" description="Low complexity" evidence="1">
    <location>
        <begin position="481"/>
        <end position="492"/>
    </location>
</feature>
<accession>A0A0X3PZZ1</accession>
<dbReference type="FunFam" id="1.25.40.90:FF:000006">
    <property type="entry name" value="Clathrin interactor 1"/>
    <property type="match status" value="1"/>
</dbReference>
<proteinExistence type="predicted"/>
<gene>
    <name evidence="3" type="ORF">TR165706</name>
</gene>
<dbReference type="GO" id="GO:0030276">
    <property type="term" value="F:clathrin binding"/>
    <property type="evidence" value="ECO:0007669"/>
    <property type="project" value="TreeGrafter"/>
</dbReference>
<dbReference type="Gene3D" id="1.25.40.90">
    <property type="match status" value="1"/>
</dbReference>
<organism evidence="3">
    <name type="scientific">Schistocephalus solidus</name>
    <name type="common">Tapeworm</name>
    <dbReference type="NCBI Taxonomy" id="70667"/>
    <lineage>
        <taxon>Eukaryota</taxon>
        <taxon>Metazoa</taxon>
        <taxon>Spiralia</taxon>
        <taxon>Lophotrochozoa</taxon>
        <taxon>Platyhelminthes</taxon>
        <taxon>Cestoda</taxon>
        <taxon>Eucestoda</taxon>
        <taxon>Diphyllobothriidea</taxon>
        <taxon>Diphyllobothriidae</taxon>
        <taxon>Schistocephalus</taxon>
    </lineage>
</organism>
<dbReference type="EMBL" id="GEEE01007688">
    <property type="protein sequence ID" value="JAP55537.1"/>
    <property type="molecule type" value="Transcribed_RNA"/>
</dbReference>
<dbReference type="GO" id="GO:0005768">
    <property type="term" value="C:endosome"/>
    <property type="evidence" value="ECO:0007669"/>
    <property type="project" value="TreeGrafter"/>
</dbReference>
<dbReference type="PROSITE" id="PS50942">
    <property type="entry name" value="ENTH"/>
    <property type="match status" value="1"/>
</dbReference>
<dbReference type="GO" id="GO:0030125">
    <property type="term" value="C:clathrin vesicle coat"/>
    <property type="evidence" value="ECO:0007669"/>
    <property type="project" value="TreeGrafter"/>
</dbReference>
<feature type="domain" description="ENTH" evidence="2">
    <location>
        <begin position="18"/>
        <end position="151"/>
    </location>
</feature>
<evidence type="ECO:0000256" key="1">
    <source>
        <dbReference type="SAM" id="MobiDB-lite"/>
    </source>
</evidence>
<feature type="compositionally biased region" description="Polar residues" evidence="1">
    <location>
        <begin position="357"/>
        <end position="370"/>
    </location>
</feature>
<dbReference type="AlphaFoldDB" id="A0A0X3PZZ1"/>
<sequence>MFRDALDKGKALVDKIASAVMNYTELENKVRDATSDEPWGPHGGLMREISRETRHYQGLCEVMNMLWERIFPENTRHWRRIYKGLTLLAFLLRNGSEDVVKNAQEHLYDLRTLEGYKCIDERGRDQGASVRVKAAEVIELIQDSEFLQAEREKALADSKHYGGFCNTNPNYTFRRSSNYDEDEYADHYQFPQPISSGRSDFMQSEMPWGSQTSNSSFANPPCQHQRLGDFDSWNVGKERTITDEVADKLTSVFKLAKTVTDDFFGKPRVPPPSIYEANPHMVSEEIFTFPEPADDALQPASGSPESPPTSDRHPYAKPPDRLQASLGHSLPKDKPAAATVPAKSEEAPSMLIDLSPGDSNAPSHSIQTTAKLPRPPSAELLTAIPSSSGITTQPMTSDLFVDFNGFAAQPTAPATSSSNMGLANFSSPTPLETQQPTTSSLADADFGEFTSAQFDAAAPANQSFASTKSAASQPFVNLDFSPQPQSTTSLPSNRPLVANQTASSATTTSTPITVPTMPKTSKPEKPALGRLWQDFDSLSLDLDLRHKNAPAKPSAPSLRQLQNQKMTGSLQTSSTAKLPQASVGTGMSATPKPAPGSNLNDLSFF</sequence>
<dbReference type="PANTHER" id="PTHR12276:SF45">
    <property type="entry name" value="CLATHRIN INTERACTOR 1"/>
    <property type="match status" value="1"/>
</dbReference>
<dbReference type="GO" id="GO:0005543">
    <property type="term" value="F:phospholipid binding"/>
    <property type="evidence" value="ECO:0007669"/>
    <property type="project" value="TreeGrafter"/>
</dbReference>
<name>A0A0X3PZZ1_SCHSO</name>
<feature type="region of interest" description="Disordered" evidence="1">
    <location>
        <begin position="411"/>
        <end position="440"/>
    </location>
</feature>
<feature type="compositionally biased region" description="Polar residues" evidence="1">
    <location>
        <begin position="419"/>
        <end position="440"/>
    </location>
</feature>